<evidence type="ECO:0000256" key="2">
    <source>
        <dbReference type="ARBA" id="ARBA00022448"/>
    </source>
</evidence>
<evidence type="ECO:0000256" key="7">
    <source>
        <dbReference type="ARBA" id="ARBA00022989"/>
    </source>
</evidence>
<dbReference type="RefSeq" id="WP_092153410.1">
    <property type="nucleotide sequence ID" value="NZ_FNBX01000007.1"/>
</dbReference>
<dbReference type="STRING" id="571438.SAMN05192586_10740"/>
<evidence type="ECO:0000313" key="13">
    <source>
        <dbReference type="EMBL" id="SDF53286.1"/>
    </source>
</evidence>
<dbReference type="GO" id="GO:0016020">
    <property type="term" value="C:membrane"/>
    <property type="evidence" value="ECO:0007669"/>
    <property type="project" value="UniProtKB-SubCell"/>
</dbReference>
<evidence type="ECO:0000256" key="9">
    <source>
        <dbReference type="ARBA" id="ARBA00023136"/>
    </source>
</evidence>
<feature type="transmembrane region" description="Helical" evidence="10">
    <location>
        <begin position="337"/>
        <end position="358"/>
    </location>
</feature>
<feature type="transmembrane region" description="Helical" evidence="10">
    <location>
        <begin position="395"/>
        <end position="414"/>
    </location>
</feature>
<protein>
    <submittedName>
        <fullName evidence="13">KUP system potassium uptake protein</fullName>
    </submittedName>
</protein>
<keyword evidence="7 10" id="KW-1133">Transmembrane helix</keyword>
<dbReference type="PANTHER" id="PTHR30540:SF83">
    <property type="entry name" value="K+ POTASSIUM TRANSPORTER"/>
    <property type="match status" value="1"/>
</dbReference>
<keyword evidence="4 10" id="KW-0812">Transmembrane</keyword>
<dbReference type="GO" id="GO:0015079">
    <property type="term" value="F:potassium ion transmembrane transporter activity"/>
    <property type="evidence" value="ECO:0007669"/>
    <property type="project" value="InterPro"/>
</dbReference>
<feature type="transmembrane region" description="Helical" evidence="10">
    <location>
        <begin position="136"/>
        <end position="156"/>
    </location>
</feature>
<reference evidence="14" key="1">
    <citation type="submission" date="2016-10" db="EMBL/GenBank/DDBJ databases">
        <authorList>
            <person name="Varghese N."/>
            <person name="Submissions S."/>
        </authorList>
    </citation>
    <scope>NUCLEOTIDE SEQUENCE [LARGE SCALE GENOMIC DNA]</scope>
    <source>
        <strain evidence="14">KHC7</strain>
    </source>
</reference>
<keyword evidence="6" id="KW-0630">Potassium</keyword>
<dbReference type="InterPro" id="IPR003855">
    <property type="entry name" value="K+_transporter"/>
</dbReference>
<evidence type="ECO:0000259" key="11">
    <source>
        <dbReference type="Pfam" id="PF02705"/>
    </source>
</evidence>
<feature type="transmembrane region" description="Helical" evidence="10">
    <location>
        <begin position="420"/>
        <end position="439"/>
    </location>
</feature>
<proteinExistence type="predicted"/>
<evidence type="ECO:0000256" key="1">
    <source>
        <dbReference type="ARBA" id="ARBA00004141"/>
    </source>
</evidence>
<evidence type="ECO:0000313" key="14">
    <source>
        <dbReference type="Proteomes" id="UP000199355"/>
    </source>
</evidence>
<dbReference type="InterPro" id="IPR053952">
    <property type="entry name" value="K_trans_C"/>
</dbReference>
<keyword evidence="5" id="KW-0769">Symport</keyword>
<evidence type="ECO:0000256" key="10">
    <source>
        <dbReference type="SAM" id="Phobius"/>
    </source>
</evidence>
<dbReference type="AlphaFoldDB" id="A0A1G7LV83"/>
<evidence type="ECO:0000256" key="6">
    <source>
        <dbReference type="ARBA" id="ARBA00022958"/>
    </source>
</evidence>
<dbReference type="OrthoDB" id="9805577at2"/>
<evidence type="ECO:0000256" key="3">
    <source>
        <dbReference type="ARBA" id="ARBA00022538"/>
    </source>
</evidence>
<feature type="transmembrane region" description="Helical" evidence="10">
    <location>
        <begin position="12"/>
        <end position="36"/>
    </location>
</feature>
<dbReference type="Proteomes" id="UP000199355">
    <property type="component" value="Unassembled WGS sequence"/>
</dbReference>
<keyword evidence="2" id="KW-0813">Transport</keyword>
<accession>A0A1G7LV83</accession>
<feature type="transmembrane region" description="Helical" evidence="10">
    <location>
        <begin position="243"/>
        <end position="265"/>
    </location>
</feature>
<sequence length="604" mass="65332">MEQPRITPANVIKSMGLVFGDIGTSPIYTLAVVFMLTGRTEAHFLGILSLIVWTLLLLVTVEYAWLAMSLSKGGEGGTIVLLSLLRPLLRSGRSARAATLLAYVGISLLMGDGVITPAISILSAVEGLTLIPGLAAAPRAVLAGLAVAVAVALFSLQRRGSGALAAVFGPVMALWFAVLAVSGLAALTQAPQVLKALNPWYGLDFILHNGLTGFFVLSEVILCATGGEALYADMGHMGRRPILAAWGVVFCALVLNYMGQTAFLIRNPQTDNVLFALIHSQTPLLYIPFLALCLLATVIASQSLISGLFSIMYQSMATHIMPLFKVDYTSPEMHSQIYINTVNWALCLAVVLVICGFGESHRLAAAYGLAVTGSMTITAVFMVWIFRLRRQPGRCALALGICALDVVYLLANFYKLPHGGYWSVVLAAAPLSLILVYTWGQRAVYARMRPMRQGVFLAAFTALRRKNRPIRGTAIFFLRSLEAISPYIVKTIFMNGIMYERSIMLSVTRTFEPLGLEWRLTAGPAPGLSVFEVSAGYMEVVDIAAILAAAGIRPRAIFYGVEDIITNRPLARAYALIKRLAPSFVQFYKLPTHAVHGVVSRVTL</sequence>
<feature type="transmembrane region" description="Helical" evidence="10">
    <location>
        <begin position="163"/>
        <end position="186"/>
    </location>
</feature>
<gene>
    <name evidence="13" type="ORF">SAMN05192586_10740</name>
</gene>
<keyword evidence="3" id="KW-0633">Potassium transport</keyword>
<keyword evidence="9 10" id="KW-0472">Membrane</keyword>
<dbReference type="InterPro" id="IPR053951">
    <property type="entry name" value="K_trans_N"/>
</dbReference>
<keyword evidence="8" id="KW-0406">Ion transport</keyword>
<feature type="transmembrane region" description="Helical" evidence="10">
    <location>
        <begin position="364"/>
        <end position="386"/>
    </location>
</feature>
<evidence type="ECO:0000256" key="8">
    <source>
        <dbReference type="ARBA" id="ARBA00023065"/>
    </source>
</evidence>
<comment type="subcellular location">
    <subcellularLocation>
        <location evidence="1">Membrane</location>
        <topology evidence="1">Multi-pass membrane protein</topology>
    </subcellularLocation>
</comment>
<feature type="domain" description="K+ potassium transporter C-terminal" evidence="12">
    <location>
        <begin position="472"/>
        <end position="603"/>
    </location>
</feature>
<dbReference type="PANTHER" id="PTHR30540">
    <property type="entry name" value="OSMOTIC STRESS POTASSIUM TRANSPORTER"/>
    <property type="match status" value="1"/>
</dbReference>
<evidence type="ECO:0000256" key="4">
    <source>
        <dbReference type="ARBA" id="ARBA00022692"/>
    </source>
</evidence>
<name>A0A1G7LV83_9BACT</name>
<feature type="transmembrane region" description="Helical" evidence="10">
    <location>
        <begin position="42"/>
        <end position="66"/>
    </location>
</feature>
<feature type="transmembrane region" description="Helical" evidence="10">
    <location>
        <begin position="206"/>
        <end position="231"/>
    </location>
</feature>
<keyword evidence="14" id="KW-1185">Reference proteome</keyword>
<evidence type="ECO:0000256" key="5">
    <source>
        <dbReference type="ARBA" id="ARBA00022847"/>
    </source>
</evidence>
<dbReference type="EMBL" id="FNBX01000007">
    <property type="protein sequence ID" value="SDF53286.1"/>
    <property type="molecule type" value="Genomic_DNA"/>
</dbReference>
<feature type="transmembrane region" description="Helical" evidence="10">
    <location>
        <begin position="285"/>
        <end position="316"/>
    </location>
</feature>
<dbReference type="Pfam" id="PF22776">
    <property type="entry name" value="K_trans_C"/>
    <property type="match status" value="1"/>
</dbReference>
<dbReference type="Pfam" id="PF02705">
    <property type="entry name" value="K_trans"/>
    <property type="match status" value="1"/>
</dbReference>
<feature type="transmembrane region" description="Helical" evidence="10">
    <location>
        <begin position="100"/>
        <end position="124"/>
    </location>
</feature>
<feature type="domain" description="K+ potassium transporter integral membrane" evidence="11">
    <location>
        <begin position="11"/>
        <end position="450"/>
    </location>
</feature>
<organism evidence="13 14">
    <name type="scientific">Desulfovibrio legallii</name>
    <dbReference type="NCBI Taxonomy" id="571438"/>
    <lineage>
        <taxon>Bacteria</taxon>
        <taxon>Pseudomonadati</taxon>
        <taxon>Thermodesulfobacteriota</taxon>
        <taxon>Desulfovibrionia</taxon>
        <taxon>Desulfovibrionales</taxon>
        <taxon>Desulfovibrionaceae</taxon>
        <taxon>Desulfovibrio</taxon>
    </lineage>
</organism>
<dbReference type="GO" id="GO:0015293">
    <property type="term" value="F:symporter activity"/>
    <property type="evidence" value="ECO:0007669"/>
    <property type="project" value="UniProtKB-KW"/>
</dbReference>
<evidence type="ECO:0000259" key="12">
    <source>
        <dbReference type="Pfam" id="PF22776"/>
    </source>
</evidence>